<protein>
    <submittedName>
        <fullName evidence="1">32709_t:CDS:1</fullName>
    </submittedName>
</protein>
<accession>A0ACA9RIM1</accession>
<evidence type="ECO:0000313" key="2">
    <source>
        <dbReference type="Proteomes" id="UP000789920"/>
    </source>
</evidence>
<feature type="non-terminal residue" evidence="1">
    <location>
        <position position="1"/>
    </location>
</feature>
<reference evidence="1" key="1">
    <citation type="submission" date="2021-06" db="EMBL/GenBank/DDBJ databases">
        <authorList>
            <person name="Kallberg Y."/>
            <person name="Tangrot J."/>
            <person name="Rosling A."/>
        </authorList>
    </citation>
    <scope>NUCLEOTIDE SEQUENCE</scope>
    <source>
        <strain evidence="1">MA461A</strain>
    </source>
</reference>
<organism evidence="1 2">
    <name type="scientific">Racocetra persica</name>
    <dbReference type="NCBI Taxonomy" id="160502"/>
    <lineage>
        <taxon>Eukaryota</taxon>
        <taxon>Fungi</taxon>
        <taxon>Fungi incertae sedis</taxon>
        <taxon>Mucoromycota</taxon>
        <taxon>Glomeromycotina</taxon>
        <taxon>Glomeromycetes</taxon>
        <taxon>Diversisporales</taxon>
        <taxon>Gigasporaceae</taxon>
        <taxon>Racocetra</taxon>
    </lineage>
</organism>
<dbReference type="EMBL" id="CAJVQC010055159">
    <property type="protein sequence ID" value="CAG8795053.1"/>
    <property type="molecule type" value="Genomic_DNA"/>
</dbReference>
<keyword evidence="2" id="KW-1185">Reference proteome</keyword>
<comment type="caution">
    <text evidence="1">The sequence shown here is derived from an EMBL/GenBank/DDBJ whole genome shotgun (WGS) entry which is preliminary data.</text>
</comment>
<evidence type="ECO:0000313" key="1">
    <source>
        <dbReference type="EMBL" id="CAG8795053.1"/>
    </source>
</evidence>
<gene>
    <name evidence="1" type="ORF">RPERSI_LOCUS19885</name>
</gene>
<dbReference type="Proteomes" id="UP000789920">
    <property type="component" value="Unassembled WGS sequence"/>
</dbReference>
<sequence length="58" mass="6889">WAHPPFVDNYRIKIKEFANELSNMAILRRIFDANKLKYDSLTFEFGTANEGFELYNDN</sequence>
<name>A0ACA9RIM1_9GLOM</name>
<proteinExistence type="predicted"/>